<feature type="transmembrane region" description="Helical" evidence="12">
    <location>
        <begin position="477"/>
        <end position="497"/>
    </location>
</feature>
<evidence type="ECO:0000256" key="5">
    <source>
        <dbReference type="ARBA" id="ARBA00023065"/>
    </source>
</evidence>
<keyword evidence="3 12" id="KW-0812">Transmembrane</keyword>
<dbReference type="PROSITE" id="PS51371">
    <property type="entry name" value="CBS"/>
    <property type="match status" value="2"/>
</dbReference>
<keyword evidence="7" id="KW-0869">Chloride channel</keyword>
<dbReference type="GO" id="GO:0005254">
    <property type="term" value="F:chloride channel activity"/>
    <property type="evidence" value="ECO:0007669"/>
    <property type="project" value="UniProtKB-KW"/>
</dbReference>
<gene>
    <name evidence="14" type="ORF">MBSD_n1408</name>
</gene>
<dbReference type="Gene3D" id="1.10.3080.10">
    <property type="entry name" value="Clc chloride channel"/>
    <property type="match status" value="1"/>
</dbReference>
<evidence type="ECO:0000256" key="3">
    <source>
        <dbReference type="ARBA" id="ARBA00022692"/>
    </source>
</evidence>
<feature type="transmembrane region" description="Helical" evidence="12">
    <location>
        <begin position="277"/>
        <end position="294"/>
    </location>
</feature>
<dbReference type="GO" id="GO:0034707">
    <property type="term" value="C:chloride channel complex"/>
    <property type="evidence" value="ECO:0007669"/>
    <property type="project" value="UniProtKB-KW"/>
</dbReference>
<feature type="domain" description="CBS" evidence="13">
    <location>
        <begin position="597"/>
        <end position="655"/>
    </location>
</feature>
<keyword evidence="8" id="KW-0868">Chloride</keyword>
<dbReference type="EMBL" id="DF970188">
    <property type="protein sequence ID" value="GAP66106.1"/>
    <property type="molecule type" value="Genomic_DNA"/>
</dbReference>
<accession>A0A0K8QN10</accession>
<dbReference type="InterPro" id="IPR000644">
    <property type="entry name" value="CBS_dom"/>
</dbReference>
<proteinExistence type="predicted"/>
<dbReference type="SUPFAM" id="SSF81340">
    <property type="entry name" value="Clc chloride channel"/>
    <property type="match status" value="1"/>
</dbReference>
<comment type="subcellular location">
    <subcellularLocation>
        <location evidence="1">Membrane</location>
        <topology evidence="1">Multi-pass membrane protein</topology>
    </subcellularLocation>
</comment>
<dbReference type="CDD" id="cd02205">
    <property type="entry name" value="CBS_pair_SF"/>
    <property type="match status" value="1"/>
</dbReference>
<keyword evidence="10" id="KW-0129">CBS domain</keyword>
<keyword evidence="5" id="KW-0406">Ion transport</keyword>
<feature type="transmembrane region" description="Helical" evidence="12">
    <location>
        <begin position="314"/>
        <end position="338"/>
    </location>
</feature>
<reference evidence="14" key="1">
    <citation type="submission" date="2015-08" db="EMBL/GenBank/DDBJ databases">
        <title>Complete DNA Sequence of Pseudomonas syringae pv. actinidiae, the Causal Agent of Kiwifruit Canker Disease.</title>
        <authorList>
            <person name="Rikkerink E.H.A."/>
            <person name="Fineran P.C."/>
        </authorList>
    </citation>
    <scope>NUCLEOTIDE SEQUENCE</scope>
    <source>
        <strain evidence="14">SkMP5</strain>
    </source>
</reference>
<dbReference type="CDD" id="cd00400">
    <property type="entry name" value="Voltage_gated_ClC"/>
    <property type="match status" value="1"/>
</dbReference>
<feature type="transmembrane region" description="Helical" evidence="12">
    <location>
        <begin position="449"/>
        <end position="471"/>
    </location>
</feature>
<feature type="domain" description="CBS" evidence="13">
    <location>
        <begin position="532"/>
        <end position="593"/>
    </location>
</feature>
<evidence type="ECO:0000256" key="1">
    <source>
        <dbReference type="ARBA" id="ARBA00004141"/>
    </source>
</evidence>
<evidence type="ECO:0000313" key="14">
    <source>
        <dbReference type="EMBL" id="GAP66106.1"/>
    </source>
</evidence>
<dbReference type="SMART" id="SM00116">
    <property type="entry name" value="CBS"/>
    <property type="match status" value="2"/>
</dbReference>
<evidence type="ECO:0000256" key="8">
    <source>
        <dbReference type="ARBA" id="ARBA00023214"/>
    </source>
</evidence>
<keyword evidence="4 12" id="KW-1133">Transmembrane helix</keyword>
<keyword evidence="2" id="KW-0813">Transport</keyword>
<organism evidence="14">
    <name type="scientific">Mizugakiibacter sediminis</name>
    <dbReference type="NCBI Taxonomy" id="1475481"/>
    <lineage>
        <taxon>Bacteria</taxon>
        <taxon>Pseudomonadati</taxon>
        <taxon>Pseudomonadota</taxon>
        <taxon>Gammaproteobacteria</taxon>
        <taxon>Lysobacterales</taxon>
        <taxon>Rhodanobacteraceae</taxon>
        <taxon>Mizugakiibacter</taxon>
    </lineage>
</organism>
<keyword evidence="9" id="KW-0407">Ion channel</keyword>
<feature type="transmembrane region" description="Helical" evidence="12">
    <location>
        <begin position="143"/>
        <end position="162"/>
    </location>
</feature>
<dbReference type="AlphaFoldDB" id="A0A0K8QN10"/>
<evidence type="ECO:0000256" key="4">
    <source>
        <dbReference type="ARBA" id="ARBA00022989"/>
    </source>
</evidence>
<dbReference type="SUPFAM" id="SSF54631">
    <property type="entry name" value="CBS-domain pair"/>
    <property type="match status" value="1"/>
</dbReference>
<dbReference type="InterPro" id="IPR001807">
    <property type="entry name" value="ClC"/>
</dbReference>
<evidence type="ECO:0000256" key="7">
    <source>
        <dbReference type="ARBA" id="ARBA00023173"/>
    </source>
</evidence>
<evidence type="ECO:0000256" key="10">
    <source>
        <dbReference type="PROSITE-ProRule" id="PRU00703"/>
    </source>
</evidence>
<feature type="transmembrane region" description="Helical" evidence="12">
    <location>
        <begin position="94"/>
        <end position="123"/>
    </location>
</feature>
<feature type="transmembrane region" description="Helical" evidence="12">
    <location>
        <begin position="241"/>
        <end position="265"/>
    </location>
</feature>
<dbReference type="PANTHER" id="PTHR43427">
    <property type="entry name" value="CHLORIDE CHANNEL PROTEIN CLC-E"/>
    <property type="match status" value="1"/>
</dbReference>
<dbReference type="Pfam" id="PF00654">
    <property type="entry name" value="Voltage_CLC"/>
    <property type="match status" value="1"/>
</dbReference>
<dbReference type="InterPro" id="IPR014743">
    <property type="entry name" value="Cl-channel_core"/>
</dbReference>
<dbReference type="Proteomes" id="UP000253740">
    <property type="component" value="Unassembled WGS sequence"/>
</dbReference>
<evidence type="ECO:0000256" key="9">
    <source>
        <dbReference type="ARBA" id="ARBA00023303"/>
    </source>
</evidence>
<feature type="transmembrane region" description="Helical" evidence="12">
    <location>
        <begin position="380"/>
        <end position="404"/>
    </location>
</feature>
<evidence type="ECO:0000259" key="13">
    <source>
        <dbReference type="PROSITE" id="PS51371"/>
    </source>
</evidence>
<dbReference type="InterPro" id="IPR050368">
    <property type="entry name" value="ClC-type_chloride_channel"/>
</dbReference>
<name>A0A0K8QN10_9GAMM</name>
<feature type="transmembrane region" description="Helical" evidence="12">
    <location>
        <begin position="416"/>
        <end position="437"/>
    </location>
</feature>
<feature type="transmembrane region" description="Helical" evidence="12">
    <location>
        <begin position="350"/>
        <end position="368"/>
    </location>
</feature>
<evidence type="ECO:0000256" key="11">
    <source>
        <dbReference type="SAM" id="MobiDB-lite"/>
    </source>
</evidence>
<dbReference type="InterPro" id="IPR046342">
    <property type="entry name" value="CBS_dom_sf"/>
</dbReference>
<evidence type="ECO:0000313" key="15">
    <source>
        <dbReference type="Proteomes" id="UP000253740"/>
    </source>
</evidence>
<dbReference type="STRING" id="1475481.GCA_000953855_01428"/>
<dbReference type="PRINTS" id="PR00762">
    <property type="entry name" value="CLCHANNEL"/>
</dbReference>
<protein>
    <submittedName>
        <fullName evidence="14">Chloride channel protein EriC</fullName>
    </submittedName>
</protein>
<evidence type="ECO:0000256" key="6">
    <source>
        <dbReference type="ARBA" id="ARBA00023136"/>
    </source>
</evidence>
<evidence type="ECO:0000256" key="2">
    <source>
        <dbReference type="ARBA" id="ARBA00022448"/>
    </source>
</evidence>
<keyword evidence="6 12" id="KW-0472">Membrane</keyword>
<evidence type="ECO:0000256" key="12">
    <source>
        <dbReference type="SAM" id="Phobius"/>
    </source>
</evidence>
<sequence>MNAVMPARAQIRQEELPSWRGAVWRARRRGVTLLRSPAAIPDRKTMNTPRSEEMAHPSVRTEGSTDALPFAPSLGLVLDAARMPRRSTLVDRRVLLITAVAVVIAAGAALIAQVLTALIGLVTNLAFYGRWSVDFVSPAGHHLGAWVILVPVAGGLIVGAMARYGSQAIRGHGIPEAMEQVLLNESKIAPRITFLKPVSSAIAIGTGGPFGAEGPIIATGGAMGSFLGQLLHVTAVERKTLLAAGAAAGMAAVFGSPVSALILAVELLLFELKPRSLIPVALAAVTATGVRYALVGSAPVFPMPGVSEPGGAALACYIALGALIGLVSVGVTRIVYGIEDAFEKLPIHWMWWPAIGGLAVGVIGYFAPTTMGVGYTNIEAIVAGHLGMAALASLCVLKFLSWSIALGSGTSGGTLAPLFTIGGALGALAGMLLAAWAPRLGIDPRIAGLVGMAAIFAGASRALLATIVFAFETTQQPFGLLPLLGGCAAAYLISALLMRNTIMTEKIARRGVRVPSEYAADFLEQVTAGKACTRDVVSLHTADELGEVRRWLNSGKAEAQHQGYPVLDDQGRVRGVVTRRDLLDPGQPELRRIGELIRREPIVVREDHSLREAADHMVAENVGRLIVVSRDPPQRMVGILTRGDLLAAHARRLKEAHQAGRHIRIRQALKRRLDTLG</sequence>
<feature type="region of interest" description="Disordered" evidence="11">
    <location>
        <begin position="41"/>
        <end position="63"/>
    </location>
</feature>
<dbReference type="Gene3D" id="3.10.580.10">
    <property type="entry name" value="CBS-domain"/>
    <property type="match status" value="2"/>
</dbReference>
<feature type="compositionally biased region" description="Basic and acidic residues" evidence="11">
    <location>
        <begin position="41"/>
        <end position="55"/>
    </location>
</feature>
<dbReference type="PANTHER" id="PTHR43427:SF6">
    <property type="entry name" value="CHLORIDE CHANNEL PROTEIN CLC-E"/>
    <property type="match status" value="1"/>
</dbReference>
<dbReference type="Pfam" id="PF00571">
    <property type="entry name" value="CBS"/>
    <property type="match status" value="2"/>
</dbReference>
<keyword evidence="15" id="KW-1185">Reference proteome</keyword>